<proteinExistence type="predicted"/>
<evidence type="ECO:0000256" key="1">
    <source>
        <dbReference type="SAM" id="MobiDB-lite"/>
    </source>
</evidence>
<sequence>MARIRQTSNVRAWGDRATRTALSPRRRKNVASRPRIPREDFEDDSSTSLDEEFAKNLPPMVRGKEDVNLFPSDIFPSMKWLRYLREQGRDFELFLLLPPGSAMDRLSPKDKGVVEVPAWLSEVYTEDILKAVEAKKKDSSKKSSEGGSGDVAKEPIVPATKKRPASSTEAPKPKRPFFKKMGPADAVTKPSVPKPSAPPAEGEVPPIQTPIPPPEQKEIPSQMDTEMDGSAGADTDEATVDQTAAADAPALSREDKGKGKETEAPSTDNASTPLAASPIG</sequence>
<keyword evidence="2" id="KW-1185">Reference proteome</keyword>
<feature type="region of interest" description="Disordered" evidence="1">
    <location>
        <begin position="1"/>
        <end position="57"/>
    </location>
</feature>
<evidence type="ECO:0000313" key="2">
    <source>
        <dbReference type="Proteomes" id="UP000813463"/>
    </source>
</evidence>
<dbReference type="GeneID" id="130467208"/>
<accession>A0ABM3R7P2</accession>
<feature type="compositionally biased region" description="Basic and acidic residues" evidence="1">
    <location>
        <begin position="134"/>
        <end position="144"/>
    </location>
</feature>
<reference evidence="2" key="1">
    <citation type="journal article" date="2021" name="Nat. Commun.">
        <title>Genomic analyses provide insights into spinach domestication and the genetic basis of agronomic traits.</title>
        <authorList>
            <person name="Cai X."/>
            <person name="Sun X."/>
            <person name="Xu C."/>
            <person name="Sun H."/>
            <person name="Wang X."/>
            <person name="Ge C."/>
            <person name="Zhang Z."/>
            <person name="Wang Q."/>
            <person name="Fei Z."/>
            <person name="Jiao C."/>
            <person name="Wang Q."/>
        </authorList>
    </citation>
    <scope>NUCLEOTIDE SEQUENCE [LARGE SCALE GENOMIC DNA]</scope>
    <source>
        <strain evidence="2">cv. Varoflay</strain>
    </source>
</reference>
<feature type="compositionally biased region" description="Polar residues" evidence="1">
    <location>
        <begin position="1"/>
        <end position="10"/>
    </location>
</feature>
<protein>
    <submittedName>
        <fullName evidence="3">Uncharacterized protein</fullName>
    </submittedName>
</protein>
<dbReference type="RefSeq" id="XP_056691624.1">
    <property type="nucleotide sequence ID" value="XM_056835646.1"/>
</dbReference>
<feature type="compositionally biased region" description="Acidic residues" evidence="1">
    <location>
        <begin position="40"/>
        <end position="51"/>
    </location>
</feature>
<feature type="region of interest" description="Disordered" evidence="1">
    <location>
        <begin position="134"/>
        <end position="280"/>
    </location>
</feature>
<organism evidence="2 3">
    <name type="scientific">Spinacia oleracea</name>
    <name type="common">Spinach</name>
    <dbReference type="NCBI Taxonomy" id="3562"/>
    <lineage>
        <taxon>Eukaryota</taxon>
        <taxon>Viridiplantae</taxon>
        <taxon>Streptophyta</taxon>
        <taxon>Embryophyta</taxon>
        <taxon>Tracheophyta</taxon>
        <taxon>Spermatophyta</taxon>
        <taxon>Magnoliopsida</taxon>
        <taxon>eudicotyledons</taxon>
        <taxon>Gunneridae</taxon>
        <taxon>Pentapetalae</taxon>
        <taxon>Caryophyllales</taxon>
        <taxon>Chenopodiaceae</taxon>
        <taxon>Chenopodioideae</taxon>
        <taxon>Anserineae</taxon>
        <taxon>Spinacia</taxon>
    </lineage>
</organism>
<feature type="compositionally biased region" description="Basic and acidic residues" evidence="1">
    <location>
        <begin position="252"/>
        <end position="263"/>
    </location>
</feature>
<reference evidence="3" key="2">
    <citation type="submission" date="2025-08" db="UniProtKB">
        <authorList>
            <consortium name="RefSeq"/>
        </authorList>
    </citation>
    <scope>IDENTIFICATION</scope>
    <source>
        <tissue evidence="3">Leaf</tissue>
    </source>
</reference>
<dbReference type="Proteomes" id="UP000813463">
    <property type="component" value="Chromosome 2"/>
</dbReference>
<gene>
    <name evidence="3" type="primary">LOC130467208</name>
</gene>
<feature type="compositionally biased region" description="Polar residues" evidence="1">
    <location>
        <begin position="264"/>
        <end position="274"/>
    </location>
</feature>
<name>A0ABM3R7P2_SPIOL</name>
<evidence type="ECO:0000313" key="3">
    <source>
        <dbReference type="RefSeq" id="XP_056691624.1"/>
    </source>
</evidence>